<organism evidence="8 9">
    <name type="scientific">Cinchona calisaya</name>
    <dbReference type="NCBI Taxonomy" id="153742"/>
    <lineage>
        <taxon>Eukaryota</taxon>
        <taxon>Viridiplantae</taxon>
        <taxon>Streptophyta</taxon>
        <taxon>Embryophyta</taxon>
        <taxon>Tracheophyta</taxon>
        <taxon>Spermatophyta</taxon>
        <taxon>Magnoliopsida</taxon>
        <taxon>eudicotyledons</taxon>
        <taxon>Gunneridae</taxon>
        <taxon>Pentapetalae</taxon>
        <taxon>asterids</taxon>
        <taxon>lamiids</taxon>
        <taxon>Gentianales</taxon>
        <taxon>Rubiaceae</taxon>
        <taxon>Cinchonoideae</taxon>
        <taxon>Cinchoneae</taxon>
        <taxon>Cinchona</taxon>
    </lineage>
</organism>
<dbReference type="GO" id="GO:0003677">
    <property type="term" value="F:DNA binding"/>
    <property type="evidence" value="ECO:0007669"/>
    <property type="project" value="UniProtKB-KW"/>
</dbReference>
<dbReference type="InterPro" id="IPR031066">
    <property type="entry name" value="bHLH_ALC-like_plant"/>
</dbReference>
<name>A0ABD3A1S5_9GENT</name>
<evidence type="ECO:0000313" key="8">
    <source>
        <dbReference type="EMBL" id="KAL3525681.1"/>
    </source>
</evidence>
<dbReference type="SMART" id="SM00353">
    <property type="entry name" value="HLH"/>
    <property type="match status" value="1"/>
</dbReference>
<dbReference type="SUPFAM" id="SSF47459">
    <property type="entry name" value="HLH, helix-loop-helix DNA-binding domain"/>
    <property type="match status" value="1"/>
</dbReference>
<feature type="domain" description="BHLH" evidence="7">
    <location>
        <begin position="155"/>
        <end position="204"/>
    </location>
</feature>
<reference evidence="8 9" key="1">
    <citation type="submission" date="2024-11" db="EMBL/GenBank/DDBJ databases">
        <title>A near-complete genome assembly of Cinchona calisaya.</title>
        <authorList>
            <person name="Lian D.C."/>
            <person name="Zhao X.W."/>
            <person name="Wei L."/>
        </authorList>
    </citation>
    <scope>NUCLEOTIDE SEQUENCE [LARGE SCALE GENOMIC DNA]</scope>
    <source>
        <tissue evidence="8">Nenye</tissue>
    </source>
</reference>
<protein>
    <recommendedName>
        <fullName evidence="7">BHLH domain-containing protein</fullName>
    </recommendedName>
</protein>
<evidence type="ECO:0000313" key="9">
    <source>
        <dbReference type="Proteomes" id="UP001630127"/>
    </source>
</evidence>
<evidence type="ECO:0000256" key="1">
    <source>
        <dbReference type="ARBA" id="ARBA00004123"/>
    </source>
</evidence>
<evidence type="ECO:0000256" key="3">
    <source>
        <dbReference type="ARBA" id="ARBA00023125"/>
    </source>
</evidence>
<accession>A0ABD3A1S5</accession>
<keyword evidence="4" id="KW-0804">Transcription</keyword>
<comment type="subcellular location">
    <subcellularLocation>
        <location evidence="1">Nucleus</location>
    </subcellularLocation>
</comment>
<dbReference type="Pfam" id="PF00010">
    <property type="entry name" value="HLH"/>
    <property type="match status" value="1"/>
</dbReference>
<dbReference type="Proteomes" id="UP001630127">
    <property type="component" value="Unassembled WGS sequence"/>
</dbReference>
<keyword evidence="2" id="KW-0805">Transcription regulation</keyword>
<dbReference type="AlphaFoldDB" id="A0ABD3A1S5"/>
<dbReference type="PANTHER" id="PTHR45855">
    <property type="entry name" value="TRANSCRIPTION FACTOR PIF1-RELATED"/>
    <property type="match status" value="1"/>
</dbReference>
<feature type="region of interest" description="Disordered" evidence="6">
    <location>
        <begin position="310"/>
        <end position="331"/>
    </location>
</feature>
<keyword evidence="5" id="KW-0539">Nucleus</keyword>
<comment type="caution">
    <text evidence="8">The sequence shown here is derived from an EMBL/GenBank/DDBJ whole genome shotgun (WGS) entry which is preliminary data.</text>
</comment>
<dbReference type="EMBL" id="JBJUIK010000006">
    <property type="protein sequence ID" value="KAL3525681.1"/>
    <property type="molecule type" value="Genomic_DNA"/>
</dbReference>
<evidence type="ECO:0000259" key="7">
    <source>
        <dbReference type="PROSITE" id="PS50888"/>
    </source>
</evidence>
<dbReference type="FunFam" id="4.10.280.10:FF:000004">
    <property type="entry name" value="Basic helix-loop-helix transcription factor"/>
    <property type="match status" value="1"/>
</dbReference>
<keyword evidence="9" id="KW-1185">Reference proteome</keyword>
<dbReference type="InterPro" id="IPR036638">
    <property type="entry name" value="HLH_DNA-bd_sf"/>
</dbReference>
<sequence length="401" mass="43471">MANAYDTAHCSSSSPDDPDDFSLFLHQIMLRSHFSSSSSSSSFMAQKGNEVLQSFSPSIFGLPGNQDCGFQLVSGPDRISAPVSSSAGLQQWPSVRGFASPVSGVLNVASNSSVSVGTVDNDLNDYDCESEGFEGAVEEAVLKPTAGRNAGKRSRVAEFHNLSEKRRRSRINEKMKALQNLIPNSNKTDKASMLDEAIEYLKQLQLQVQLLTVRNGLSLYPMCLPGVLQSNRLPETRMACEGDRSSNMRLANALPLNPATPTNILFDLSNNYNNPKQASIVNLPKSNDSEHAFAPESAMRTQHRLLQFPLPGSSEGPHAEEKLNGKQASQDLFRTRSVEDYVGAEATTSTTFNALASGMEENTLEACVLRRGKSGGRLLANMECTPHPLSQVDGTQTGRNP</sequence>
<evidence type="ECO:0000256" key="2">
    <source>
        <dbReference type="ARBA" id="ARBA00023015"/>
    </source>
</evidence>
<dbReference type="PANTHER" id="PTHR45855:SF73">
    <property type="entry name" value="TRANSCRIPTION FACTOR SPATULA"/>
    <property type="match status" value="1"/>
</dbReference>
<dbReference type="Gene3D" id="4.10.280.10">
    <property type="entry name" value="Helix-loop-helix DNA-binding domain"/>
    <property type="match status" value="1"/>
</dbReference>
<gene>
    <name evidence="8" type="ORF">ACH5RR_014053</name>
</gene>
<dbReference type="PROSITE" id="PS50888">
    <property type="entry name" value="BHLH"/>
    <property type="match status" value="1"/>
</dbReference>
<proteinExistence type="predicted"/>
<evidence type="ECO:0000256" key="5">
    <source>
        <dbReference type="ARBA" id="ARBA00023242"/>
    </source>
</evidence>
<dbReference type="CDD" id="cd11445">
    <property type="entry name" value="bHLH_AtPIF_like"/>
    <property type="match status" value="1"/>
</dbReference>
<dbReference type="GO" id="GO:0005634">
    <property type="term" value="C:nucleus"/>
    <property type="evidence" value="ECO:0007669"/>
    <property type="project" value="UniProtKB-SubCell"/>
</dbReference>
<evidence type="ECO:0000256" key="4">
    <source>
        <dbReference type="ARBA" id="ARBA00023163"/>
    </source>
</evidence>
<dbReference type="InterPro" id="IPR011598">
    <property type="entry name" value="bHLH_dom"/>
</dbReference>
<keyword evidence="3" id="KW-0238">DNA-binding</keyword>
<dbReference type="InterPro" id="IPR047265">
    <property type="entry name" value="PIF1-like_bHLH"/>
</dbReference>
<evidence type="ECO:0000256" key="6">
    <source>
        <dbReference type="SAM" id="MobiDB-lite"/>
    </source>
</evidence>